<accession>A0A0G4FII3</accession>
<dbReference type="InterPro" id="IPR011050">
    <property type="entry name" value="Pectin_lyase_fold/virulence"/>
</dbReference>
<dbReference type="InterPro" id="IPR039279">
    <property type="entry name" value="QRT3-like"/>
</dbReference>
<dbReference type="OMA" id="TIIDNCY"/>
<dbReference type="GO" id="GO:0004650">
    <property type="term" value="F:polygalacturonase activity"/>
    <property type="evidence" value="ECO:0007669"/>
    <property type="project" value="InterPro"/>
</dbReference>
<dbReference type="EMBL" id="CDMY01000439">
    <property type="protein sequence ID" value="CEM12922.1"/>
    <property type="molecule type" value="Genomic_DNA"/>
</dbReference>
<protein>
    <recommendedName>
        <fullName evidence="4">Pectate lyase superfamily protein domain-containing protein</fullName>
    </recommendedName>
</protein>
<dbReference type="PhylomeDB" id="A0A0G4FII3"/>
<sequence length="541" mass="58272">MLVPFSGRCVPRLLPCSSHLCLVAVFTLGAIAQAAPPSSFLSYVKDNNLTMTDFAPPPYASHLSGAPDQRRRNHLDDFLSPLPQAPAILTPDNDTPSYYVRRHSWGLLTSPLISPSRDECAGSRGDLISVAAFGGDPTGVADSTAAFAMAMGAALKRWDGSYLAEGIKNLGGAVISLGGGRYSVSAPVVIPRGYGNLHMRDGTIKASDTFPHDCYVVAAGSDGCTGDDEDLVNFNEHLSFSNLMLDGSNVAYGVLWLHHTIGAVVGTNLFLGFQQRGVYIRLGHEVVVESTWMGQYLFSDERKQTSQTATAIYISANDHVVSNVVIFSALVGVVDKGAGNTFVGLHSWNGSGTSFISTGYNTRILGCYPDFNDVILENPYHVTVTNSFFLGGAQIVLRANRDEKTARRPPVIRGLIIRTNTFDFSDESIIQLHGEFDSVSDTFIGGNIVSNNMTAVSTSSTRQLHLTNATEWEFDLSDELLFATIQRVQYSLELDDGQPLVRHASRPARGNRVVVETDVPVSGTVTIAVDQSRLTKGGLSA</sequence>
<dbReference type="PANTHER" id="PTHR33928:SF2">
    <property type="entry name" value="PECTATE LYASE SUPERFAMILY PROTEIN DOMAIN-CONTAINING PROTEIN-RELATED"/>
    <property type="match status" value="1"/>
</dbReference>
<proteinExistence type="predicted"/>
<name>A0A0G4FII3_VITBC</name>
<evidence type="ECO:0000313" key="3">
    <source>
        <dbReference type="Proteomes" id="UP000041254"/>
    </source>
</evidence>
<evidence type="ECO:0000313" key="2">
    <source>
        <dbReference type="EMBL" id="CEM12922.1"/>
    </source>
</evidence>
<keyword evidence="1" id="KW-0732">Signal</keyword>
<dbReference type="VEuPathDB" id="CryptoDB:Vbra_5837"/>
<dbReference type="InterPro" id="IPR012334">
    <property type="entry name" value="Pectin_lyas_fold"/>
</dbReference>
<gene>
    <name evidence="2" type="ORF">Vbra_5837</name>
</gene>
<keyword evidence="3" id="KW-1185">Reference proteome</keyword>
<reference evidence="2 3" key="1">
    <citation type="submission" date="2014-11" db="EMBL/GenBank/DDBJ databases">
        <authorList>
            <person name="Zhu J."/>
            <person name="Qi W."/>
            <person name="Song R."/>
        </authorList>
    </citation>
    <scope>NUCLEOTIDE SEQUENCE [LARGE SCALE GENOMIC DNA]</scope>
</reference>
<dbReference type="OrthoDB" id="1046782at2759"/>
<dbReference type="AlphaFoldDB" id="A0A0G4FII3"/>
<dbReference type="InParanoid" id="A0A0G4FII3"/>
<dbReference type="Gene3D" id="2.160.20.10">
    <property type="entry name" value="Single-stranded right-handed beta-helix, Pectin lyase-like"/>
    <property type="match status" value="1"/>
</dbReference>
<dbReference type="PANTHER" id="PTHR33928">
    <property type="entry name" value="POLYGALACTURONASE QRT3"/>
    <property type="match status" value="1"/>
</dbReference>
<dbReference type="Proteomes" id="UP000041254">
    <property type="component" value="Unassembled WGS sequence"/>
</dbReference>
<organism evidence="2 3">
    <name type="scientific">Vitrella brassicaformis (strain CCMP3155)</name>
    <dbReference type="NCBI Taxonomy" id="1169540"/>
    <lineage>
        <taxon>Eukaryota</taxon>
        <taxon>Sar</taxon>
        <taxon>Alveolata</taxon>
        <taxon>Colpodellida</taxon>
        <taxon>Vitrellaceae</taxon>
        <taxon>Vitrella</taxon>
    </lineage>
</organism>
<feature type="chain" id="PRO_5005188668" description="Pectate lyase superfamily protein domain-containing protein" evidence="1">
    <location>
        <begin position="35"/>
        <end position="541"/>
    </location>
</feature>
<evidence type="ECO:0000256" key="1">
    <source>
        <dbReference type="SAM" id="SignalP"/>
    </source>
</evidence>
<evidence type="ECO:0008006" key="4">
    <source>
        <dbReference type="Google" id="ProtNLM"/>
    </source>
</evidence>
<feature type="signal peptide" evidence="1">
    <location>
        <begin position="1"/>
        <end position="34"/>
    </location>
</feature>
<dbReference type="SUPFAM" id="SSF51126">
    <property type="entry name" value="Pectin lyase-like"/>
    <property type="match status" value="1"/>
</dbReference>